<protein>
    <submittedName>
        <fullName evidence="2">TraB domain-containing protein</fullName>
    </submittedName>
</protein>
<sequence>MDRLNGAAGDSLNSEISGEIQQVPSVPQMAQDSQLTGDDIFRMKKLSLSKSFQTSEMQSAMSVADSASNFAEHAPDNGSNESVDSAGVEMKHDGQYNEDYDIPSQLPEMQLTEADMFQMKEISAAKSMLSSEMQSVASVVDSASNFGKHVPGDKSTEFDDEIAFDDENEIEEKNSMKYIQLSECGRFAFNRFRMDPPVLPDDVVTVLQFPDIDVIIPANVDPVEYRRNLMQSKVYLVGTAHFSKKSQEDVRQVIKQTQPDIVLVELCGSRIAILQMDKDALLEQAKRLEHERILPIIRQHGLAQAFLHVLLYQASIHITRQLGMAPGGEFRAAYDGSLEIPRCRMILGDRPINITFQRALASLSFFQRIRLVYHMLLSSWGDITPEDVERCKQKDLLEELLREMAGEFPQLSKIFVFERDIYMLHVLRSMLQQTTEEKMTAAKNIGAAFQPVNVVAVVGIGHSPGISEYWSKQDLPTMSDLLTIPPPTLTSKIIGITCRTIFYGTVAYGIYRFGKFTMGKLRPIV</sequence>
<dbReference type="Proteomes" id="UP000887576">
    <property type="component" value="Unplaced"/>
</dbReference>
<name>A0AC34QH34_9BILA</name>
<reference evidence="2" key="1">
    <citation type="submission" date="2022-11" db="UniProtKB">
        <authorList>
            <consortium name="WormBaseParasite"/>
        </authorList>
    </citation>
    <scope>IDENTIFICATION</scope>
</reference>
<dbReference type="WBParaSite" id="JU765_v2.g16394.t1">
    <property type="protein sequence ID" value="JU765_v2.g16394.t1"/>
    <property type="gene ID" value="JU765_v2.g16394"/>
</dbReference>
<organism evidence="1 2">
    <name type="scientific">Panagrolaimus sp. JU765</name>
    <dbReference type="NCBI Taxonomy" id="591449"/>
    <lineage>
        <taxon>Eukaryota</taxon>
        <taxon>Metazoa</taxon>
        <taxon>Ecdysozoa</taxon>
        <taxon>Nematoda</taxon>
        <taxon>Chromadorea</taxon>
        <taxon>Rhabditida</taxon>
        <taxon>Tylenchina</taxon>
        <taxon>Panagrolaimomorpha</taxon>
        <taxon>Panagrolaimoidea</taxon>
        <taxon>Panagrolaimidae</taxon>
        <taxon>Panagrolaimus</taxon>
    </lineage>
</organism>
<evidence type="ECO:0000313" key="1">
    <source>
        <dbReference type="Proteomes" id="UP000887576"/>
    </source>
</evidence>
<accession>A0AC34QH34</accession>
<proteinExistence type="predicted"/>
<evidence type="ECO:0000313" key="2">
    <source>
        <dbReference type="WBParaSite" id="JU765_v2.g16394.t1"/>
    </source>
</evidence>